<proteinExistence type="predicted"/>
<dbReference type="Proteomes" id="UP000325577">
    <property type="component" value="Linkage Group LG4"/>
</dbReference>
<name>A0A5J4ZZV1_9ASTE</name>
<dbReference type="AlphaFoldDB" id="A0A5J4ZZV1"/>
<sequence length="73" mass="8104">MLRSVGELIRIWHGTQVISLRWKEGSSETGLTGMKEVAKGYKKGERVGFAQLSPGIDLYICPRSDIIITILAK</sequence>
<gene>
    <name evidence="1" type="ORF">F0562_009405</name>
</gene>
<dbReference type="EMBL" id="CM018047">
    <property type="protein sequence ID" value="KAA8522982.1"/>
    <property type="molecule type" value="Genomic_DNA"/>
</dbReference>
<reference evidence="1 2" key="1">
    <citation type="submission" date="2019-09" db="EMBL/GenBank/DDBJ databases">
        <title>A chromosome-level genome assembly of the Chinese tupelo Nyssa sinensis.</title>
        <authorList>
            <person name="Yang X."/>
            <person name="Kang M."/>
            <person name="Yang Y."/>
            <person name="Xiong H."/>
            <person name="Wang M."/>
            <person name="Zhang Z."/>
            <person name="Wang Z."/>
            <person name="Wu H."/>
            <person name="Ma T."/>
            <person name="Liu J."/>
            <person name="Xi Z."/>
        </authorList>
    </citation>
    <scope>NUCLEOTIDE SEQUENCE [LARGE SCALE GENOMIC DNA]</scope>
    <source>
        <strain evidence="1">J267</strain>
        <tissue evidence="1">Leaf</tissue>
    </source>
</reference>
<keyword evidence="2" id="KW-1185">Reference proteome</keyword>
<evidence type="ECO:0000313" key="1">
    <source>
        <dbReference type="EMBL" id="KAA8522982.1"/>
    </source>
</evidence>
<accession>A0A5J4ZZV1</accession>
<protein>
    <submittedName>
        <fullName evidence="1">Uncharacterized protein</fullName>
    </submittedName>
</protein>
<organism evidence="1 2">
    <name type="scientific">Nyssa sinensis</name>
    <dbReference type="NCBI Taxonomy" id="561372"/>
    <lineage>
        <taxon>Eukaryota</taxon>
        <taxon>Viridiplantae</taxon>
        <taxon>Streptophyta</taxon>
        <taxon>Embryophyta</taxon>
        <taxon>Tracheophyta</taxon>
        <taxon>Spermatophyta</taxon>
        <taxon>Magnoliopsida</taxon>
        <taxon>eudicotyledons</taxon>
        <taxon>Gunneridae</taxon>
        <taxon>Pentapetalae</taxon>
        <taxon>asterids</taxon>
        <taxon>Cornales</taxon>
        <taxon>Nyssaceae</taxon>
        <taxon>Nyssa</taxon>
    </lineage>
</organism>
<dbReference type="OrthoDB" id="1739484at2759"/>
<evidence type="ECO:0000313" key="2">
    <source>
        <dbReference type="Proteomes" id="UP000325577"/>
    </source>
</evidence>